<comment type="caution">
    <text evidence="2">The sequence shown here is derived from an EMBL/GenBank/DDBJ whole genome shotgun (WGS) entry which is preliminary data.</text>
</comment>
<name>A0ABW4D6M3_9LACO</name>
<accession>A0ABW4D6M3</accession>
<dbReference type="RefSeq" id="WP_203645515.1">
    <property type="nucleotide sequence ID" value="NZ_BOLN01000006.1"/>
</dbReference>
<proteinExistence type="predicted"/>
<keyword evidence="3" id="KW-1185">Reference proteome</keyword>
<organism evidence="2 3">
    <name type="scientific">Levilactobacillus lanxiensis</name>
    <dbReference type="NCBI Taxonomy" id="2799568"/>
    <lineage>
        <taxon>Bacteria</taxon>
        <taxon>Bacillati</taxon>
        <taxon>Bacillota</taxon>
        <taxon>Bacilli</taxon>
        <taxon>Lactobacillales</taxon>
        <taxon>Lactobacillaceae</taxon>
        <taxon>Levilactobacillus</taxon>
    </lineage>
</organism>
<gene>
    <name evidence="2" type="ORF">ACFQ44_08935</name>
</gene>
<feature type="signal peptide" evidence="1">
    <location>
        <begin position="1"/>
        <end position="28"/>
    </location>
</feature>
<keyword evidence="1" id="KW-0732">Signal</keyword>
<sequence>MNKRLTLSITLLTGLLLGSAGLPVSAEAKTTKTVPTQLRGYYKHGPVKVIGQAKAIHLTRHYVYAGPYGKGYFQLKVTSVKQTGNHYSIMAPKYRKKPIKLTQLSHNQLQFSGQFPFTSKKKIATRTTKTTFKHILYNIG</sequence>
<dbReference type="Proteomes" id="UP001597189">
    <property type="component" value="Unassembled WGS sequence"/>
</dbReference>
<evidence type="ECO:0008006" key="4">
    <source>
        <dbReference type="Google" id="ProtNLM"/>
    </source>
</evidence>
<dbReference type="EMBL" id="JBHTOD010000006">
    <property type="protein sequence ID" value="MFD1455798.1"/>
    <property type="molecule type" value="Genomic_DNA"/>
</dbReference>
<evidence type="ECO:0000313" key="3">
    <source>
        <dbReference type="Proteomes" id="UP001597189"/>
    </source>
</evidence>
<evidence type="ECO:0000256" key="1">
    <source>
        <dbReference type="SAM" id="SignalP"/>
    </source>
</evidence>
<protein>
    <recommendedName>
        <fullName evidence="4">Extracellular protein</fullName>
    </recommendedName>
</protein>
<feature type="chain" id="PRO_5046675955" description="Extracellular protein" evidence="1">
    <location>
        <begin position="29"/>
        <end position="140"/>
    </location>
</feature>
<evidence type="ECO:0000313" key="2">
    <source>
        <dbReference type="EMBL" id="MFD1455798.1"/>
    </source>
</evidence>
<reference evidence="3" key="1">
    <citation type="journal article" date="2019" name="Int. J. Syst. Evol. Microbiol.">
        <title>The Global Catalogue of Microorganisms (GCM) 10K type strain sequencing project: providing services to taxonomists for standard genome sequencing and annotation.</title>
        <authorList>
            <consortium name="The Broad Institute Genomics Platform"/>
            <consortium name="The Broad Institute Genome Sequencing Center for Infectious Disease"/>
            <person name="Wu L."/>
            <person name="Ma J."/>
        </authorList>
    </citation>
    <scope>NUCLEOTIDE SEQUENCE [LARGE SCALE GENOMIC DNA]</scope>
    <source>
        <strain evidence="3">CCM 8979</strain>
    </source>
</reference>